<sequence length="23" mass="2488">ICPTQSMLAMVDDSRDPPAVNVK</sequence>
<evidence type="ECO:0000313" key="3">
    <source>
        <dbReference type="Proteomes" id="UP000265520"/>
    </source>
</evidence>
<proteinExistence type="predicted"/>
<keyword evidence="3" id="KW-1185">Reference proteome</keyword>
<feature type="region of interest" description="Disordered" evidence="1">
    <location>
        <begin position="1"/>
        <end position="23"/>
    </location>
</feature>
<comment type="caution">
    <text evidence="2">The sequence shown here is derived from an EMBL/GenBank/DDBJ whole genome shotgun (WGS) entry which is preliminary data.</text>
</comment>
<evidence type="ECO:0000256" key="1">
    <source>
        <dbReference type="SAM" id="MobiDB-lite"/>
    </source>
</evidence>
<organism evidence="2 3">
    <name type="scientific">Trifolium medium</name>
    <dbReference type="NCBI Taxonomy" id="97028"/>
    <lineage>
        <taxon>Eukaryota</taxon>
        <taxon>Viridiplantae</taxon>
        <taxon>Streptophyta</taxon>
        <taxon>Embryophyta</taxon>
        <taxon>Tracheophyta</taxon>
        <taxon>Spermatophyta</taxon>
        <taxon>Magnoliopsida</taxon>
        <taxon>eudicotyledons</taxon>
        <taxon>Gunneridae</taxon>
        <taxon>Pentapetalae</taxon>
        <taxon>rosids</taxon>
        <taxon>fabids</taxon>
        <taxon>Fabales</taxon>
        <taxon>Fabaceae</taxon>
        <taxon>Papilionoideae</taxon>
        <taxon>50 kb inversion clade</taxon>
        <taxon>NPAAA clade</taxon>
        <taxon>Hologalegina</taxon>
        <taxon>IRL clade</taxon>
        <taxon>Trifolieae</taxon>
        <taxon>Trifolium</taxon>
    </lineage>
</organism>
<dbReference type="AlphaFoldDB" id="A0A392RN29"/>
<name>A0A392RN29_9FABA</name>
<reference evidence="2 3" key="1">
    <citation type="journal article" date="2018" name="Front. Plant Sci.">
        <title>Red Clover (Trifolium pratense) and Zigzag Clover (T. medium) - A Picture of Genomic Similarities and Differences.</title>
        <authorList>
            <person name="Dluhosova J."/>
            <person name="Istvanek J."/>
            <person name="Nedelnik J."/>
            <person name="Repkova J."/>
        </authorList>
    </citation>
    <scope>NUCLEOTIDE SEQUENCE [LARGE SCALE GENOMIC DNA]</scope>
    <source>
        <strain evidence="3">cv. 10/8</strain>
        <tissue evidence="2">Leaf</tissue>
    </source>
</reference>
<feature type="non-terminal residue" evidence="2">
    <location>
        <position position="1"/>
    </location>
</feature>
<protein>
    <submittedName>
        <fullName evidence="2">Uncharacterized protein</fullName>
    </submittedName>
</protein>
<accession>A0A392RN29</accession>
<evidence type="ECO:0000313" key="2">
    <source>
        <dbReference type="EMBL" id="MCI37612.1"/>
    </source>
</evidence>
<dbReference type="EMBL" id="LXQA010246372">
    <property type="protein sequence ID" value="MCI37612.1"/>
    <property type="molecule type" value="Genomic_DNA"/>
</dbReference>
<dbReference type="Proteomes" id="UP000265520">
    <property type="component" value="Unassembled WGS sequence"/>
</dbReference>